<sequence>MRRDGMHFAEFITDREHATMRKLILLSFLQTTFALSGALPFMSIRADECVTPAHAALLVGSASSMQRDHGFGIVPVAVPQPNSADKASVTLWDEIAPRSPLPIPIPAPRPGHVQHAMAGHARNGTVQ</sequence>
<proteinExistence type="predicted"/>
<gene>
    <name evidence="1" type="ordered locus">Bamb_0959</name>
</gene>
<name>Q0BH55_BURCM</name>
<evidence type="ECO:0000313" key="2">
    <source>
        <dbReference type="Proteomes" id="UP000000662"/>
    </source>
</evidence>
<protein>
    <submittedName>
        <fullName evidence="1">Uncharacterized protein</fullName>
    </submittedName>
</protein>
<dbReference type="AlphaFoldDB" id="Q0BH55"/>
<reference evidence="1" key="1">
    <citation type="submission" date="2009-01" db="EMBL/GenBank/DDBJ databases">
        <title>Complete sequence of Chromosome 1 of Burkholderia cepacia AMMD.</title>
        <authorList>
            <consortium name="US DOE Joint Genome Institute"/>
            <person name="Copeland A."/>
            <person name="Lucas S."/>
            <person name="Lapidus A."/>
            <person name="Barry K."/>
            <person name="Detter J.C."/>
            <person name="Glavina del Rio T."/>
            <person name="Hammon N."/>
            <person name="Israni S."/>
            <person name="Pitluck S."/>
            <person name="Bruce D."/>
            <person name="Chain P."/>
            <person name="Malfatti S."/>
            <person name="Shin M."/>
            <person name="Vergez L."/>
            <person name="Schmutz J."/>
            <person name="Larimer F."/>
            <person name="Land M."/>
            <person name="Hauser L."/>
            <person name="Kyrpides N."/>
            <person name="Kim E."/>
            <person name="Parke J."/>
            <person name="Coenye T."/>
            <person name="Konstantinidis K."/>
            <person name="Ramette A."/>
            <person name="Tiedje J."/>
            <person name="Richardson P."/>
        </authorList>
    </citation>
    <scope>NUCLEOTIDE SEQUENCE [LARGE SCALE GENOMIC DNA]</scope>
    <source>
        <strain evidence="1">AMMD</strain>
    </source>
</reference>
<dbReference type="Proteomes" id="UP000000662">
    <property type="component" value="Chromosome 1"/>
</dbReference>
<dbReference type="EMBL" id="CP000440">
    <property type="protein sequence ID" value="ABI86518.1"/>
    <property type="molecule type" value="Genomic_DNA"/>
</dbReference>
<accession>Q0BH55</accession>
<dbReference type="KEGG" id="bam:Bamb_0959"/>
<evidence type="ECO:0000313" key="1">
    <source>
        <dbReference type="EMBL" id="ABI86518.1"/>
    </source>
</evidence>
<organism evidence="1 2">
    <name type="scientific">Burkholderia ambifaria (strain ATCC BAA-244 / DSM 16087 / CCUG 44356 / LMG 19182 / AMMD)</name>
    <name type="common">Burkholderia cepacia (strain AMMD)</name>
    <dbReference type="NCBI Taxonomy" id="339670"/>
    <lineage>
        <taxon>Bacteria</taxon>
        <taxon>Pseudomonadati</taxon>
        <taxon>Pseudomonadota</taxon>
        <taxon>Betaproteobacteria</taxon>
        <taxon>Burkholderiales</taxon>
        <taxon>Burkholderiaceae</taxon>
        <taxon>Burkholderia</taxon>
        <taxon>Burkholderia cepacia complex</taxon>
    </lineage>
</organism>
<keyword evidence="2" id="KW-1185">Reference proteome</keyword>